<dbReference type="Proteomes" id="UP000824056">
    <property type="component" value="Unassembled WGS sequence"/>
</dbReference>
<name>A0A9D2FR84_9FIRM</name>
<keyword evidence="1" id="KW-0808">Transferase</keyword>
<dbReference type="InterPro" id="IPR027417">
    <property type="entry name" value="P-loop_NTPase"/>
</dbReference>
<sequence length="202" mass="23187">MGKRIITISREFGSGGRTIAKETAKKLGIPYYDKDLIQEIAKKTGMCEEFIREAGEYAPTASRFFYELSLGQGMGPNGMSMADYLWSVQYKLIRQLADKEPCVILGRCGDYVLEEREDCIHVFIHASMERRAQRIVRLYGETDKKPVKRLEEMDKKRSLYYRHYTGREWGKAQNYTLCLDSGVIGIEKCVDMIVDLASHSES</sequence>
<reference evidence="1" key="2">
    <citation type="submission" date="2021-04" db="EMBL/GenBank/DDBJ databases">
        <authorList>
            <person name="Gilroy R."/>
        </authorList>
    </citation>
    <scope>NUCLEOTIDE SEQUENCE</scope>
    <source>
        <strain evidence="1">1068</strain>
    </source>
</reference>
<dbReference type="SUPFAM" id="SSF52540">
    <property type="entry name" value="P-loop containing nucleoside triphosphate hydrolases"/>
    <property type="match status" value="1"/>
</dbReference>
<evidence type="ECO:0000313" key="2">
    <source>
        <dbReference type="Proteomes" id="UP000824056"/>
    </source>
</evidence>
<dbReference type="EMBL" id="DXBG01000194">
    <property type="protein sequence ID" value="HIZ65914.1"/>
    <property type="molecule type" value="Genomic_DNA"/>
</dbReference>
<keyword evidence="1" id="KW-0418">Kinase</keyword>
<accession>A0A9D2FR84</accession>
<organism evidence="1 2">
    <name type="scientific">Candidatus Blautia pullicola</name>
    <dbReference type="NCBI Taxonomy" id="2838498"/>
    <lineage>
        <taxon>Bacteria</taxon>
        <taxon>Bacillati</taxon>
        <taxon>Bacillota</taxon>
        <taxon>Clostridia</taxon>
        <taxon>Lachnospirales</taxon>
        <taxon>Lachnospiraceae</taxon>
        <taxon>Blautia</taxon>
    </lineage>
</organism>
<dbReference type="GO" id="GO:0016301">
    <property type="term" value="F:kinase activity"/>
    <property type="evidence" value="ECO:0007669"/>
    <property type="project" value="UniProtKB-KW"/>
</dbReference>
<dbReference type="AlphaFoldDB" id="A0A9D2FR84"/>
<comment type="caution">
    <text evidence="1">The sequence shown here is derived from an EMBL/GenBank/DDBJ whole genome shotgun (WGS) entry which is preliminary data.</text>
</comment>
<gene>
    <name evidence="1" type="ORF">H9809_08455</name>
</gene>
<proteinExistence type="predicted"/>
<evidence type="ECO:0000313" key="1">
    <source>
        <dbReference type="EMBL" id="HIZ65914.1"/>
    </source>
</evidence>
<reference evidence="1" key="1">
    <citation type="journal article" date="2021" name="PeerJ">
        <title>Extensive microbial diversity within the chicken gut microbiome revealed by metagenomics and culture.</title>
        <authorList>
            <person name="Gilroy R."/>
            <person name="Ravi A."/>
            <person name="Getino M."/>
            <person name="Pursley I."/>
            <person name="Horton D.L."/>
            <person name="Alikhan N.F."/>
            <person name="Baker D."/>
            <person name="Gharbi K."/>
            <person name="Hall N."/>
            <person name="Watson M."/>
            <person name="Adriaenssens E.M."/>
            <person name="Foster-Nyarko E."/>
            <person name="Jarju S."/>
            <person name="Secka A."/>
            <person name="Antonio M."/>
            <person name="Oren A."/>
            <person name="Chaudhuri R.R."/>
            <person name="La Ragione R."/>
            <person name="Hildebrand F."/>
            <person name="Pallen M.J."/>
        </authorList>
    </citation>
    <scope>NUCLEOTIDE SEQUENCE</scope>
    <source>
        <strain evidence="1">1068</strain>
    </source>
</reference>
<protein>
    <submittedName>
        <fullName evidence="1">Cytidylate kinase-like family protein</fullName>
    </submittedName>
</protein>
<dbReference type="Pfam" id="PF13189">
    <property type="entry name" value="Cytidylate_kin2"/>
    <property type="match status" value="1"/>
</dbReference>
<dbReference type="Gene3D" id="3.40.50.300">
    <property type="entry name" value="P-loop containing nucleotide triphosphate hydrolases"/>
    <property type="match status" value="1"/>
</dbReference>